<dbReference type="InterPro" id="IPR032808">
    <property type="entry name" value="DoxX"/>
</dbReference>
<evidence type="ECO:0000313" key="6">
    <source>
        <dbReference type="EMBL" id="MEW9304607.1"/>
    </source>
</evidence>
<sequence>MESESSPQSRTKLLVTWGLRILVALIFLAPALLTLWGHRIMVRQFDALGFAPWMRIALSSTQVLAALLVLVPVASLAAAVLLLLIDAGTLIAQFLLVRGGYVHLALFALPLLALISLQSGRFDRKLAELEK</sequence>
<evidence type="ECO:0008006" key="8">
    <source>
        <dbReference type="Google" id="ProtNLM"/>
    </source>
</evidence>
<proteinExistence type="predicted"/>
<comment type="subcellular location">
    <subcellularLocation>
        <location evidence="1">Membrane</location>
        <topology evidence="1">Multi-pass membrane protein</topology>
    </subcellularLocation>
</comment>
<organism evidence="6 7">
    <name type="scientific">Labrys neptuniae</name>
    <dbReference type="NCBI Taxonomy" id="376174"/>
    <lineage>
        <taxon>Bacteria</taxon>
        <taxon>Pseudomonadati</taxon>
        <taxon>Pseudomonadota</taxon>
        <taxon>Alphaproteobacteria</taxon>
        <taxon>Hyphomicrobiales</taxon>
        <taxon>Xanthobacteraceae</taxon>
        <taxon>Labrys</taxon>
    </lineage>
</organism>
<keyword evidence="2 5" id="KW-0812">Transmembrane</keyword>
<feature type="transmembrane region" description="Helical" evidence="5">
    <location>
        <begin position="63"/>
        <end position="85"/>
    </location>
</feature>
<evidence type="ECO:0000256" key="3">
    <source>
        <dbReference type="ARBA" id="ARBA00022989"/>
    </source>
</evidence>
<keyword evidence="3 5" id="KW-1133">Transmembrane helix</keyword>
<feature type="transmembrane region" description="Helical" evidence="5">
    <location>
        <begin position="91"/>
        <end position="115"/>
    </location>
</feature>
<accession>A0ABV3PG54</accession>
<evidence type="ECO:0000256" key="1">
    <source>
        <dbReference type="ARBA" id="ARBA00004141"/>
    </source>
</evidence>
<dbReference type="RefSeq" id="WP_367622955.1">
    <property type="nucleotide sequence ID" value="NZ_JBFNQD010000001.1"/>
</dbReference>
<name>A0ABV3PG54_9HYPH</name>
<evidence type="ECO:0000313" key="7">
    <source>
        <dbReference type="Proteomes" id="UP001555786"/>
    </source>
</evidence>
<keyword evidence="7" id="KW-1185">Reference proteome</keyword>
<feature type="transmembrane region" description="Helical" evidence="5">
    <location>
        <begin position="17"/>
        <end position="36"/>
    </location>
</feature>
<evidence type="ECO:0000256" key="5">
    <source>
        <dbReference type="SAM" id="Phobius"/>
    </source>
</evidence>
<dbReference type="Pfam" id="PF13564">
    <property type="entry name" value="DoxX_2"/>
    <property type="match status" value="1"/>
</dbReference>
<comment type="caution">
    <text evidence="6">The sequence shown here is derived from an EMBL/GenBank/DDBJ whole genome shotgun (WGS) entry which is preliminary data.</text>
</comment>
<gene>
    <name evidence="6" type="ORF">ABXS05_03600</name>
</gene>
<reference evidence="6 7" key="1">
    <citation type="submission" date="2024-07" db="EMBL/GenBank/DDBJ databases">
        <title>Description of Labrys sedimenti sp. nov., isolated from a diclofenac-degrading enrichment culture.</title>
        <authorList>
            <person name="Tancsics A."/>
            <person name="Csepanyi A."/>
        </authorList>
    </citation>
    <scope>NUCLEOTIDE SEQUENCE [LARGE SCALE GENOMIC DNA]</scope>
    <source>
        <strain evidence="6 7">LMG 23578</strain>
    </source>
</reference>
<keyword evidence="4 5" id="KW-0472">Membrane</keyword>
<dbReference type="Proteomes" id="UP001555786">
    <property type="component" value="Unassembled WGS sequence"/>
</dbReference>
<protein>
    <recommendedName>
        <fullName evidence="8">DoxX family protein</fullName>
    </recommendedName>
</protein>
<evidence type="ECO:0000256" key="2">
    <source>
        <dbReference type="ARBA" id="ARBA00022692"/>
    </source>
</evidence>
<evidence type="ECO:0000256" key="4">
    <source>
        <dbReference type="ARBA" id="ARBA00023136"/>
    </source>
</evidence>
<dbReference type="EMBL" id="JBFNQD010000001">
    <property type="protein sequence ID" value="MEW9304607.1"/>
    <property type="molecule type" value="Genomic_DNA"/>
</dbReference>